<dbReference type="STRING" id="709032.Sulku_0179"/>
<evidence type="ECO:0000256" key="1">
    <source>
        <dbReference type="ARBA" id="ARBA00008950"/>
    </source>
</evidence>
<dbReference type="OrthoDB" id="9785951at2"/>
<dbReference type="GO" id="GO:0046872">
    <property type="term" value="F:metal ion binding"/>
    <property type="evidence" value="ECO:0007669"/>
    <property type="project" value="UniProtKB-KW"/>
</dbReference>
<evidence type="ECO:0000259" key="3">
    <source>
        <dbReference type="Pfam" id="PF12850"/>
    </source>
</evidence>
<evidence type="ECO:0000256" key="2">
    <source>
        <dbReference type="RuleBase" id="RU362039"/>
    </source>
</evidence>
<feature type="domain" description="Calcineurin-like phosphoesterase" evidence="3">
    <location>
        <begin position="1"/>
        <end position="144"/>
    </location>
</feature>
<dbReference type="InterPro" id="IPR029052">
    <property type="entry name" value="Metallo-depent_PP-like"/>
</dbReference>
<sequence>MKIGLLSDTHTKKGRSQKVIDHLKAQGAEFLIHAGDIVKPEILDQLKSSGLRYVAVYGNNDANLIEYHTRYNLVQEPHYFKLGGVNFKLMHLPFYMNADAEVIIFGHTHVFECDFKNRTLFLNPGEACARDKPYSSCAMLEITDNELKVTHYSRALESEYFEERHYTFERA</sequence>
<dbReference type="EMBL" id="CP002355">
    <property type="protein sequence ID" value="ADR32846.1"/>
    <property type="molecule type" value="Genomic_DNA"/>
</dbReference>
<dbReference type="Gene3D" id="3.60.21.10">
    <property type="match status" value="1"/>
</dbReference>
<dbReference type="KEGG" id="sku:Sulku_0179"/>
<proteinExistence type="inferred from homology"/>
<dbReference type="InterPro" id="IPR053193">
    <property type="entry name" value="MetalloPDE_YfcE-like"/>
</dbReference>
<dbReference type="InterPro" id="IPR000979">
    <property type="entry name" value="Phosphodiesterase_MJ0936/Vps29"/>
</dbReference>
<dbReference type="GO" id="GO:0016787">
    <property type="term" value="F:hydrolase activity"/>
    <property type="evidence" value="ECO:0007669"/>
    <property type="project" value="UniProtKB-UniRule"/>
</dbReference>
<gene>
    <name evidence="4" type="ordered locus">Sulku_0179</name>
</gene>
<dbReference type="eggNOG" id="COG0622">
    <property type="taxonomic scope" value="Bacteria"/>
</dbReference>
<evidence type="ECO:0000313" key="5">
    <source>
        <dbReference type="Proteomes" id="UP000008721"/>
    </source>
</evidence>
<dbReference type="EC" id="3.1.4.-" evidence="2"/>
<reference evidence="4 5" key="1">
    <citation type="journal article" date="2012" name="Stand. Genomic Sci.">
        <title>Complete genome sequence of the sulfur compounds oxidizing chemolithoautotroph Sulfuricurvum kujiense type strain (YK-1(T)).</title>
        <authorList>
            <person name="Han C."/>
            <person name="Kotsyurbenko O."/>
            <person name="Chertkov O."/>
            <person name="Held B."/>
            <person name="Lapidus A."/>
            <person name="Nolan M."/>
            <person name="Lucas S."/>
            <person name="Hammon N."/>
            <person name="Deshpande S."/>
            <person name="Cheng J.F."/>
            <person name="Tapia R."/>
            <person name="Goodwin L.A."/>
            <person name="Pitluck S."/>
            <person name="Liolios K."/>
            <person name="Pagani I."/>
            <person name="Ivanova N."/>
            <person name="Mavromatis K."/>
            <person name="Mikhailova N."/>
            <person name="Pati A."/>
            <person name="Chen A."/>
            <person name="Palaniappan K."/>
            <person name="Land M."/>
            <person name="Hauser L."/>
            <person name="Chang Y.J."/>
            <person name="Jeffries C.D."/>
            <person name="Brambilla E.M."/>
            <person name="Rohde M."/>
            <person name="Spring S."/>
            <person name="Sikorski J."/>
            <person name="Goker M."/>
            <person name="Woyke T."/>
            <person name="Bristow J."/>
            <person name="Eisen J.A."/>
            <person name="Markowitz V."/>
            <person name="Hugenholtz P."/>
            <person name="Kyrpides N.C."/>
            <person name="Klenk H.P."/>
            <person name="Detter J.C."/>
        </authorList>
    </citation>
    <scope>NUCLEOTIDE SEQUENCE [LARGE SCALE GENOMIC DNA]</scope>
    <source>
        <strain evidence="5">ATCC BAA-921 / DSM 16994 / JCM 11577 / YK-1</strain>
    </source>
</reference>
<name>E4TXE9_SULKY</name>
<dbReference type="HOGENOM" id="CLU_063749_4_0_7"/>
<protein>
    <recommendedName>
        <fullName evidence="2">Phosphoesterase</fullName>
        <ecNumber evidence="2">3.1.4.-</ecNumber>
    </recommendedName>
</protein>
<keyword evidence="5" id="KW-1185">Reference proteome</keyword>
<dbReference type="RefSeq" id="WP_013459043.1">
    <property type="nucleotide sequence ID" value="NC_014762.1"/>
</dbReference>
<dbReference type="PANTHER" id="PTHR43165:SF1">
    <property type="entry name" value="PHOSPHODIESTERASE MJ0936"/>
    <property type="match status" value="1"/>
</dbReference>
<keyword evidence="2" id="KW-0479">Metal-binding</keyword>
<evidence type="ECO:0000313" key="4">
    <source>
        <dbReference type="EMBL" id="ADR32846.1"/>
    </source>
</evidence>
<dbReference type="PANTHER" id="PTHR43165">
    <property type="entry name" value="METALLOPHOSPHOESTERASE"/>
    <property type="match status" value="1"/>
</dbReference>
<comment type="cofactor">
    <cofactor evidence="2">
        <name>a divalent metal cation</name>
        <dbReference type="ChEBI" id="CHEBI:60240"/>
    </cofactor>
</comment>
<dbReference type="AlphaFoldDB" id="E4TXE9"/>
<dbReference type="NCBIfam" id="TIGR00040">
    <property type="entry name" value="yfcE"/>
    <property type="match status" value="1"/>
</dbReference>
<organism evidence="4 5">
    <name type="scientific">Sulfuricurvum kujiense (strain ATCC BAA-921 / DSM 16994 / JCM 11577 / YK-1)</name>
    <dbReference type="NCBI Taxonomy" id="709032"/>
    <lineage>
        <taxon>Bacteria</taxon>
        <taxon>Pseudomonadati</taxon>
        <taxon>Campylobacterota</taxon>
        <taxon>Epsilonproteobacteria</taxon>
        <taxon>Campylobacterales</taxon>
        <taxon>Sulfurimonadaceae</taxon>
        <taxon>Sulfuricurvum</taxon>
    </lineage>
</organism>
<accession>E4TXE9</accession>
<dbReference type="Pfam" id="PF12850">
    <property type="entry name" value="Metallophos_2"/>
    <property type="match status" value="1"/>
</dbReference>
<dbReference type="Proteomes" id="UP000008721">
    <property type="component" value="Chromosome"/>
</dbReference>
<dbReference type="InterPro" id="IPR024654">
    <property type="entry name" value="Calcineurin-like_PHP_lpxH"/>
</dbReference>
<dbReference type="SUPFAM" id="SSF56300">
    <property type="entry name" value="Metallo-dependent phosphatases"/>
    <property type="match status" value="1"/>
</dbReference>
<comment type="similarity">
    <text evidence="1 2">Belongs to the metallophosphoesterase superfamily. YfcE family.</text>
</comment>